<feature type="signal peptide" evidence="1">
    <location>
        <begin position="1"/>
        <end position="20"/>
    </location>
</feature>
<evidence type="ECO:0000313" key="2">
    <source>
        <dbReference type="EMBL" id="SDK39309.1"/>
    </source>
</evidence>
<gene>
    <name evidence="2" type="ORF">SAMN04488540_13012</name>
</gene>
<dbReference type="RefSeq" id="WP_090368485.1">
    <property type="nucleotide sequence ID" value="NZ_FNEM01000030.1"/>
</dbReference>
<proteinExistence type="predicted"/>
<evidence type="ECO:0000256" key="1">
    <source>
        <dbReference type="SAM" id="SignalP"/>
    </source>
</evidence>
<dbReference type="OrthoDB" id="6376030at2"/>
<name>A0A1G9BIG7_9GAMM</name>
<keyword evidence="3" id="KW-1185">Reference proteome</keyword>
<dbReference type="InterPro" id="IPR038636">
    <property type="entry name" value="Wzi_sf"/>
</dbReference>
<dbReference type="InterPro" id="IPR026950">
    <property type="entry name" value="Caps_assemb_Wzi"/>
</dbReference>
<organism evidence="2 3">
    <name type="scientific">Ferrimonas sediminum</name>
    <dbReference type="NCBI Taxonomy" id="718193"/>
    <lineage>
        <taxon>Bacteria</taxon>
        <taxon>Pseudomonadati</taxon>
        <taxon>Pseudomonadota</taxon>
        <taxon>Gammaproteobacteria</taxon>
        <taxon>Alteromonadales</taxon>
        <taxon>Ferrimonadaceae</taxon>
        <taxon>Ferrimonas</taxon>
    </lineage>
</organism>
<accession>A0A1G9BIG7</accession>
<dbReference type="Pfam" id="PF14052">
    <property type="entry name" value="Caps_assemb_Wzi"/>
    <property type="match status" value="1"/>
</dbReference>
<keyword evidence="1" id="KW-0732">Signal</keyword>
<evidence type="ECO:0000313" key="3">
    <source>
        <dbReference type="Proteomes" id="UP000199527"/>
    </source>
</evidence>
<reference evidence="3" key="1">
    <citation type="submission" date="2016-10" db="EMBL/GenBank/DDBJ databases">
        <authorList>
            <person name="Varghese N."/>
            <person name="Submissions S."/>
        </authorList>
    </citation>
    <scope>NUCLEOTIDE SEQUENCE [LARGE SCALE GENOMIC DNA]</scope>
    <source>
        <strain evidence="3">DSM 23317</strain>
    </source>
</reference>
<dbReference type="Gene3D" id="2.40.160.130">
    <property type="entry name" value="Capsule assembly protein Wzi"/>
    <property type="match status" value="1"/>
</dbReference>
<protein>
    <submittedName>
        <fullName evidence="2">Capsule assembly protein Wzi</fullName>
    </submittedName>
</protein>
<feature type="chain" id="PRO_5011466888" evidence="1">
    <location>
        <begin position="21"/>
        <end position="489"/>
    </location>
</feature>
<dbReference type="EMBL" id="FNEM01000030">
    <property type="protein sequence ID" value="SDK39309.1"/>
    <property type="molecule type" value="Genomic_DNA"/>
</dbReference>
<dbReference type="AlphaFoldDB" id="A0A1G9BIG7"/>
<dbReference type="Proteomes" id="UP000199527">
    <property type="component" value="Unassembled WGS sequence"/>
</dbReference>
<sequence>MKSISIGVAFVLCASAQAKAASTFISLQDDYLNGRIDQLVVVSDMPVVKKPYNVKQVRSYLELIREKVPGLYHEIDSGLLPYEQSGVIQRAEVSVAAAAEPDHKQVIPNSRGETASSAYRVSASVQYKYSDWLVASVGGLAFDGEDGADDLLPVDSYVAIGWDSFQVDFGYREHWLSPFSDSAMLMSTNARPSFSVGISNPVAFETLWNLHYEVSVTRLEEHDTILYGDEVESGRPAILMTHLSIEPVKGWTIGANRTMQFGGGSREVSLRSIWDAFWDPVSNDNNASDGFDDCESEQKNLCEFGNQQASITTRLNFQGDTPFSIYGEYAGEDTASHSNWRLGNIAVSGGLSIPFLPEYLLGRDWSFTYEFTQWQNAWYNHYIYKNGYTNDGVGMGHWFANNRDDQDGVPGTANMVKLGWQRGYRDRYEFVYRQMKNDNNNSTQTYTTARELDVRYFGRWNDQDWGYRIYGGQTVYDDSFVRGEISLGW</sequence>